<dbReference type="AlphaFoldDB" id="A0A8H6YS21"/>
<dbReference type="EMBL" id="JACAZH010000007">
    <property type="protein sequence ID" value="KAF7364124.1"/>
    <property type="molecule type" value="Genomic_DNA"/>
</dbReference>
<evidence type="ECO:0000313" key="1">
    <source>
        <dbReference type="EMBL" id="KAF7364124.1"/>
    </source>
</evidence>
<name>A0A8H6YS21_9AGAR</name>
<accession>A0A8H6YS21</accession>
<evidence type="ECO:0000313" key="2">
    <source>
        <dbReference type="Proteomes" id="UP000623467"/>
    </source>
</evidence>
<organism evidence="1 2">
    <name type="scientific">Mycena sanguinolenta</name>
    <dbReference type="NCBI Taxonomy" id="230812"/>
    <lineage>
        <taxon>Eukaryota</taxon>
        <taxon>Fungi</taxon>
        <taxon>Dikarya</taxon>
        <taxon>Basidiomycota</taxon>
        <taxon>Agaricomycotina</taxon>
        <taxon>Agaricomycetes</taxon>
        <taxon>Agaricomycetidae</taxon>
        <taxon>Agaricales</taxon>
        <taxon>Marasmiineae</taxon>
        <taxon>Mycenaceae</taxon>
        <taxon>Mycena</taxon>
    </lineage>
</organism>
<reference evidence="1" key="1">
    <citation type="submission" date="2020-05" db="EMBL/GenBank/DDBJ databases">
        <title>Mycena genomes resolve the evolution of fungal bioluminescence.</title>
        <authorList>
            <person name="Tsai I.J."/>
        </authorList>
    </citation>
    <scope>NUCLEOTIDE SEQUENCE</scope>
    <source>
        <strain evidence="1">160909Yilan</strain>
    </source>
</reference>
<protein>
    <submittedName>
        <fullName evidence="1">F-box domain-containing protein</fullName>
    </submittedName>
</protein>
<sequence length="345" mass="39341">MDLSTRNTSIQLGESLEQIQVPQTHPISQLPPEIISEIFLHFLPAYPERPEHPGLSSPLLLCAICREWRAIAIGTPQLWRAVRMSASDDSRAEQLELLSAWLSYSGSCPLSFNIPFRSYSWRNTLESQLLQMVVPHSGRWEHADLCLTFENLHFLQCDMPLLRRLTFGLNQAPPLDGPPVNLFDCAPQLKDVVLTTSFEKSIMNLPWHQLTHLQTHYLYLEECVEILRDAVSLVCCDFGVCGTEELIPIPTLPVHHHLTRLALQLTENTSYYLALSLLPLFENLTTPALHSLHVYEPGITLRSLEAFFSRSRCSLQELRVDESSMAENVYRDAFPFVNRIIVEEP</sequence>
<proteinExistence type="predicted"/>
<keyword evidence="2" id="KW-1185">Reference proteome</keyword>
<dbReference type="Proteomes" id="UP000623467">
    <property type="component" value="Unassembled WGS sequence"/>
</dbReference>
<dbReference type="Gene3D" id="1.20.1280.50">
    <property type="match status" value="1"/>
</dbReference>
<gene>
    <name evidence="1" type="ORF">MSAN_01071500</name>
</gene>
<comment type="caution">
    <text evidence="1">The sequence shown here is derived from an EMBL/GenBank/DDBJ whole genome shotgun (WGS) entry which is preliminary data.</text>
</comment>
<dbReference type="OrthoDB" id="3270987at2759"/>